<reference evidence="2" key="2">
    <citation type="submission" date="2023-06" db="EMBL/GenBank/DDBJ databases">
        <authorList>
            <person name="Sun Q."/>
            <person name="Zhou Y."/>
        </authorList>
    </citation>
    <scope>NUCLEOTIDE SEQUENCE</scope>
    <source>
        <strain evidence="2">CGMCC 1.10859</strain>
    </source>
</reference>
<dbReference type="AlphaFoldDB" id="A0AAN4UUN7"/>
<reference evidence="2" key="1">
    <citation type="journal article" date="2014" name="Int. J. Syst. Evol. Microbiol.">
        <title>Complete genome sequence of Corynebacterium casei LMG S-19264T (=DSM 44701T), isolated from a smear-ripened cheese.</title>
        <authorList>
            <consortium name="US DOE Joint Genome Institute (JGI-PGF)"/>
            <person name="Walter F."/>
            <person name="Albersmeier A."/>
            <person name="Kalinowski J."/>
            <person name="Ruckert C."/>
        </authorList>
    </citation>
    <scope>NUCLEOTIDE SEQUENCE</scope>
    <source>
        <strain evidence="2">CGMCC 1.10859</strain>
    </source>
</reference>
<dbReference type="EMBL" id="BNAB01000017">
    <property type="protein sequence ID" value="GHE04467.1"/>
    <property type="molecule type" value="Genomic_DNA"/>
</dbReference>
<organism evidence="2 3">
    <name type="scientific">Allgaiera indica</name>
    <dbReference type="NCBI Taxonomy" id="765699"/>
    <lineage>
        <taxon>Bacteria</taxon>
        <taxon>Pseudomonadati</taxon>
        <taxon>Pseudomonadota</taxon>
        <taxon>Alphaproteobacteria</taxon>
        <taxon>Rhodobacterales</taxon>
        <taxon>Paracoccaceae</taxon>
        <taxon>Allgaiera</taxon>
    </lineage>
</organism>
<accession>A0AAN4UUN7</accession>
<comment type="caution">
    <text evidence="2">The sequence shown here is derived from an EMBL/GenBank/DDBJ whole genome shotgun (WGS) entry which is preliminary data.</text>
</comment>
<sequence>MTGPLPGSRAWLLAKVRRAVTTELPRDSLSIRPLQPTDNRQRLSLEIAGVGELVVGLDRVRVVRSDDPPRLRQVVDALVTALDLRRRPVPSQTPATSGWAKPNPDVVRIFADSEDVARQAHKALGRHVGPKLSIHRAALLGRADQVVRFAAMIRDGQLKRCYLISATPNTVVPEIQSGWQELMRASDRPGTCVIATVDAAGRLIPSRPSWAENPVPDRDRPPDPDPDPSENPGPGFEPQGP</sequence>
<evidence type="ECO:0000313" key="3">
    <source>
        <dbReference type="Proteomes" id="UP000634647"/>
    </source>
</evidence>
<name>A0AAN4UUN7_9RHOB</name>
<proteinExistence type="predicted"/>
<evidence type="ECO:0000313" key="2">
    <source>
        <dbReference type="EMBL" id="GHE04467.1"/>
    </source>
</evidence>
<dbReference type="Proteomes" id="UP000634647">
    <property type="component" value="Unassembled WGS sequence"/>
</dbReference>
<gene>
    <name evidence="2" type="ORF">GCM10008024_31720</name>
</gene>
<protein>
    <submittedName>
        <fullName evidence="2">Uncharacterized protein</fullName>
    </submittedName>
</protein>
<feature type="region of interest" description="Disordered" evidence="1">
    <location>
        <begin position="205"/>
        <end position="241"/>
    </location>
</feature>
<evidence type="ECO:0000256" key="1">
    <source>
        <dbReference type="SAM" id="MobiDB-lite"/>
    </source>
</evidence>